<feature type="non-terminal residue" evidence="1">
    <location>
        <position position="44"/>
    </location>
</feature>
<protein>
    <submittedName>
        <fullName evidence="1">Uncharacterized protein</fullName>
    </submittedName>
</protein>
<gene>
    <name evidence="1" type="ORF">S06H3_20439</name>
</gene>
<name>X1L449_9ZZZZ</name>
<reference evidence="1" key="1">
    <citation type="journal article" date="2014" name="Front. Microbiol.">
        <title>High frequency of phylogenetically diverse reductive dehalogenase-homologous genes in deep subseafloor sedimentary metagenomes.</title>
        <authorList>
            <person name="Kawai M."/>
            <person name="Futagami T."/>
            <person name="Toyoda A."/>
            <person name="Takaki Y."/>
            <person name="Nishi S."/>
            <person name="Hori S."/>
            <person name="Arai W."/>
            <person name="Tsubouchi T."/>
            <person name="Morono Y."/>
            <person name="Uchiyama I."/>
            <person name="Ito T."/>
            <person name="Fujiyama A."/>
            <person name="Inagaki F."/>
            <person name="Takami H."/>
        </authorList>
    </citation>
    <scope>NUCLEOTIDE SEQUENCE</scope>
    <source>
        <strain evidence="1">Expedition CK06-06</strain>
    </source>
</reference>
<organism evidence="1">
    <name type="scientific">marine sediment metagenome</name>
    <dbReference type="NCBI Taxonomy" id="412755"/>
    <lineage>
        <taxon>unclassified sequences</taxon>
        <taxon>metagenomes</taxon>
        <taxon>ecological metagenomes</taxon>
    </lineage>
</organism>
<proteinExistence type="predicted"/>
<comment type="caution">
    <text evidence="1">The sequence shown here is derived from an EMBL/GenBank/DDBJ whole genome shotgun (WGS) entry which is preliminary data.</text>
</comment>
<dbReference type="AlphaFoldDB" id="X1L449"/>
<accession>X1L449</accession>
<evidence type="ECO:0000313" key="1">
    <source>
        <dbReference type="EMBL" id="GAI14122.1"/>
    </source>
</evidence>
<sequence length="44" mass="4555">MELGVMANCFSDKSWEHACKAAKDAGLSAIEPGSGGFVGKVHCD</sequence>
<dbReference type="EMBL" id="BARV01010584">
    <property type="protein sequence ID" value="GAI14122.1"/>
    <property type="molecule type" value="Genomic_DNA"/>
</dbReference>